<comment type="subunit">
    <text evidence="7">The complex comprises the extracytoplasmic solute receptor protein and the two transmembrane proteins.</text>
</comment>
<sequence>MLGTTLVLLLALLAAAIPVAGALGTLGLLLDKIYSKMPLSLALGEVAWSSSKDFLLVSIPMFILLGEILLRAGVAERMYAAMVKWLAWIPGGLMHSNIGACAIFAATSGSSVATAATVGTVALPLVKKHGYNERLFLGTLAAGGTLGILIPPSINIIIYAVLTDTSIPKLYLAGIIPGLGLALLFMLFVAICCMVKPSLGGRTENFSWGERFASLIDLLPPLGIFLVVVGSIYAGLATPTEAASLGVVAALGLAAFYRRLSIAMLKEVMENTMRTTAMVMMIIVAAYFLNFIISAIGLTTMLTDFIAGLGLSKFEMLIALVVFYLVLGCFMETLSMMITTIPIVAPVMFGLGFDPIWFGIIIIILIEMALITPPVGLNLFVVQSLRTHGTLNDVIAGSVPFVGIMVLLILLLTVFPGIALWLPQTFG</sequence>
<keyword evidence="3 7" id="KW-0997">Cell inner membrane</keyword>
<organism evidence="9 10">
    <name type="scientific">Ferrovibrio terrae</name>
    <dbReference type="NCBI Taxonomy" id="2594003"/>
    <lineage>
        <taxon>Bacteria</taxon>
        <taxon>Pseudomonadati</taxon>
        <taxon>Pseudomonadota</taxon>
        <taxon>Alphaproteobacteria</taxon>
        <taxon>Rhodospirillales</taxon>
        <taxon>Rhodospirillaceae</taxon>
        <taxon>Ferrovibrio</taxon>
    </lineage>
</organism>
<evidence type="ECO:0000256" key="7">
    <source>
        <dbReference type="RuleBase" id="RU369079"/>
    </source>
</evidence>
<feature type="transmembrane region" description="Helical" evidence="7">
    <location>
        <begin position="357"/>
        <end position="382"/>
    </location>
</feature>
<comment type="similarity">
    <text evidence="7">Belongs to the TRAP transporter large permease family.</text>
</comment>
<accession>A0A516GXL0</accession>
<keyword evidence="7" id="KW-0813">Transport</keyword>
<comment type="subcellular location">
    <subcellularLocation>
        <location evidence="1 7">Cell inner membrane</location>
        <topology evidence="1 7">Multi-pass membrane protein</topology>
    </subcellularLocation>
</comment>
<gene>
    <name evidence="9" type="ORF">FNB15_02765</name>
</gene>
<dbReference type="KEGG" id="fer:FNB15_02765"/>
<feature type="transmembrane region" description="Helical" evidence="7">
    <location>
        <begin position="170"/>
        <end position="195"/>
    </location>
</feature>
<dbReference type="Pfam" id="PF06808">
    <property type="entry name" value="DctM"/>
    <property type="match status" value="1"/>
</dbReference>
<evidence type="ECO:0000256" key="3">
    <source>
        <dbReference type="ARBA" id="ARBA00022519"/>
    </source>
</evidence>
<keyword evidence="2" id="KW-1003">Cell membrane</keyword>
<feature type="transmembrane region" description="Helical" evidence="7">
    <location>
        <begin position="394"/>
        <end position="422"/>
    </location>
</feature>
<feature type="domain" description="TRAP C4-dicarboxylate transport system permease DctM subunit" evidence="8">
    <location>
        <begin position="6"/>
        <end position="418"/>
    </location>
</feature>
<proteinExistence type="inferred from homology"/>
<evidence type="ECO:0000256" key="4">
    <source>
        <dbReference type="ARBA" id="ARBA00022692"/>
    </source>
</evidence>
<evidence type="ECO:0000313" key="10">
    <source>
        <dbReference type="Proteomes" id="UP000317496"/>
    </source>
</evidence>
<feature type="transmembrane region" description="Helical" evidence="7">
    <location>
        <begin position="102"/>
        <end position="123"/>
    </location>
</feature>
<feature type="transmembrane region" description="Helical" evidence="7">
    <location>
        <begin position="215"/>
        <end position="236"/>
    </location>
</feature>
<keyword evidence="6 7" id="KW-0472">Membrane</keyword>
<dbReference type="AlphaFoldDB" id="A0A516GXL0"/>
<name>A0A516GXL0_9PROT</name>
<keyword evidence="4 7" id="KW-0812">Transmembrane</keyword>
<reference evidence="9 10" key="1">
    <citation type="submission" date="2019-07" db="EMBL/GenBank/DDBJ databases">
        <title>Genome sequencing for Ferrovibrio sp. K5.</title>
        <authorList>
            <person name="Park S.-J."/>
        </authorList>
    </citation>
    <scope>NUCLEOTIDE SEQUENCE [LARGE SCALE GENOMIC DNA]</scope>
    <source>
        <strain evidence="9 10">K5</strain>
    </source>
</reference>
<dbReference type="InterPro" id="IPR010656">
    <property type="entry name" value="DctM"/>
</dbReference>
<dbReference type="PIRSF" id="PIRSF006066">
    <property type="entry name" value="HI0050"/>
    <property type="match status" value="1"/>
</dbReference>
<dbReference type="GO" id="GO:0005886">
    <property type="term" value="C:plasma membrane"/>
    <property type="evidence" value="ECO:0007669"/>
    <property type="project" value="UniProtKB-SubCell"/>
</dbReference>
<dbReference type="EMBL" id="CP041636">
    <property type="protein sequence ID" value="QDO96263.1"/>
    <property type="molecule type" value="Genomic_DNA"/>
</dbReference>
<dbReference type="OrthoDB" id="9790209at2"/>
<comment type="function">
    <text evidence="7">Part of the tripartite ATP-independent periplasmic (TRAP) transport system.</text>
</comment>
<evidence type="ECO:0000256" key="5">
    <source>
        <dbReference type="ARBA" id="ARBA00022989"/>
    </source>
</evidence>
<protein>
    <recommendedName>
        <fullName evidence="7">TRAP transporter large permease protein</fullName>
    </recommendedName>
</protein>
<feature type="transmembrane region" description="Helical" evidence="7">
    <location>
        <begin position="135"/>
        <end position="158"/>
    </location>
</feature>
<feature type="transmembrane region" description="Helical" evidence="7">
    <location>
        <begin position="278"/>
        <end position="299"/>
    </location>
</feature>
<keyword evidence="10" id="KW-1185">Reference proteome</keyword>
<dbReference type="GO" id="GO:0022857">
    <property type="term" value="F:transmembrane transporter activity"/>
    <property type="evidence" value="ECO:0007669"/>
    <property type="project" value="UniProtKB-UniRule"/>
</dbReference>
<dbReference type="Proteomes" id="UP000317496">
    <property type="component" value="Chromosome"/>
</dbReference>
<dbReference type="RefSeq" id="WP_144067244.1">
    <property type="nucleotide sequence ID" value="NZ_CP041636.1"/>
</dbReference>
<comment type="caution">
    <text evidence="7">Lacks conserved residue(s) required for the propagation of feature annotation.</text>
</comment>
<evidence type="ECO:0000256" key="1">
    <source>
        <dbReference type="ARBA" id="ARBA00004429"/>
    </source>
</evidence>
<evidence type="ECO:0000256" key="2">
    <source>
        <dbReference type="ARBA" id="ARBA00022475"/>
    </source>
</evidence>
<dbReference type="InterPro" id="IPR004681">
    <property type="entry name" value="TRAP_DctM"/>
</dbReference>
<evidence type="ECO:0000313" key="9">
    <source>
        <dbReference type="EMBL" id="QDO96263.1"/>
    </source>
</evidence>
<dbReference type="NCBIfam" id="TIGR00786">
    <property type="entry name" value="dctM"/>
    <property type="match status" value="1"/>
</dbReference>
<dbReference type="PANTHER" id="PTHR33362:SF5">
    <property type="entry name" value="C4-DICARBOXYLATE TRAP TRANSPORTER LARGE PERMEASE PROTEIN DCTM"/>
    <property type="match status" value="1"/>
</dbReference>
<dbReference type="PANTHER" id="PTHR33362">
    <property type="entry name" value="SIALIC ACID TRAP TRANSPORTER PERMEASE PROTEIN SIAT-RELATED"/>
    <property type="match status" value="1"/>
</dbReference>
<feature type="transmembrane region" description="Helical" evidence="7">
    <location>
        <begin position="46"/>
        <end position="66"/>
    </location>
</feature>
<evidence type="ECO:0000259" key="8">
    <source>
        <dbReference type="Pfam" id="PF06808"/>
    </source>
</evidence>
<keyword evidence="5 7" id="KW-1133">Transmembrane helix</keyword>
<feature type="transmembrane region" description="Helical" evidence="7">
    <location>
        <begin position="242"/>
        <end position="257"/>
    </location>
</feature>
<evidence type="ECO:0000256" key="6">
    <source>
        <dbReference type="ARBA" id="ARBA00023136"/>
    </source>
</evidence>